<sequence length="73" mass="8816">MVFRILDHIDVLSSQIYPQMNEMPFFVLSFHVLFVPPLNHHDLAYENVFYLNLWLIHQLLYRTGYRYASSCHT</sequence>
<organism evidence="1">
    <name type="scientific">Schistosoma curassoni</name>
    <dbReference type="NCBI Taxonomy" id="6186"/>
    <lineage>
        <taxon>Eukaryota</taxon>
        <taxon>Metazoa</taxon>
        <taxon>Spiralia</taxon>
        <taxon>Lophotrochozoa</taxon>
        <taxon>Platyhelminthes</taxon>
        <taxon>Trematoda</taxon>
        <taxon>Digenea</taxon>
        <taxon>Strigeidida</taxon>
        <taxon>Schistosomatoidea</taxon>
        <taxon>Schistosomatidae</taxon>
        <taxon>Schistosoma</taxon>
    </lineage>
</organism>
<reference evidence="1" key="1">
    <citation type="submission" date="2016-06" db="UniProtKB">
        <authorList>
            <consortium name="WormBaseParasite"/>
        </authorList>
    </citation>
    <scope>IDENTIFICATION</scope>
</reference>
<dbReference type="WBParaSite" id="SCUD_0002236401-mRNA-1">
    <property type="protein sequence ID" value="SCUD_0002236401-mRNA-1"/>
    <property type="gene ID" value="SCUD_0002236401"/>
</dbReference>
<accession>A0A183L4U9</accession>
<dbReference type="AlphaFoldDB" id="A0A183L4U9"/>
<protein>
    <submittedName>
        <fullName evidence="1">Ovule protein</fullName>
    </submittedName>
</protein>
<proteinExistence type="predicted"/>
<evidence type="ECO:0000313" key="1">
    <source>
        <dbReference type="WBParaSite" id="SCUD_0002236401-mRNA-1"/>
    </source>
</evidence>
<name>A0A183L4U9_9TREM</name>